<dbReference type="InterPro" id="IPR005084">
    <property type="entry name" value="CBM6"/>
</dbReference>
<reference evidence="3 4" key="1">
    <citation type="submission" date="2015-01" db="EMBL/GenBank/DDBJ databases">
        <title>Paenibacillus swuensis/DY6/whole genome sequencing.</title>
        <authorList>
            <person name="Kim M.K."/>
            <person name="Srinivasan S."/>
            <person name="Lee J.-J."/>
        </authorList>
    </citation>
    <scope>NUCLEOTIDE SEQUENCE [LARGE SCALE GENOMIC DNA]</scope>
    <source>
        <strain evidence="3 4">DY6</strain>
    </source>
</reference>
<dbReference type="RefSeq" id="WP_068609877.1">
    <property type="nucleotide sequence ID" value="NZ_CP011388.1"/>
</dbReference>
<dbReference type="Proteomes" id="UP000076927">
    <property type="component" value="Chromosome"/>
</dbReference>
<evidence type="ECO:0000259" key="2">
    <source>
        <dbReference type="PROSITE" id="PS51175"/>
    </source>
</evidence>
<dbReference type="Gene3D" id="2.60.120.260">
    <property type="entry name" value="Galactose-binding domain-like"/>
    <property type="match status" value="2"/>
</dbReference>
<protein>
    <recommendedName>
        <fullName evidence="2">CBM6 domain-containing protein</fullName>
    </recommendedName>
</protein>
<dbReference type="PANTHER" id="PTHR12631">
    <property type="entry name" value="ALPHA-L-IDURONIDASE"/>
    <property type="match status" value="1"/>
</dbReference>
<dbReference type="InterPro" id="IPR017853">
    <property type="entry name" value="GH"/>
</dbReference>
<feature type="chain" id="PRO_5008000902" description="CBM6 domain-containing protein" evidence="1">
    <location>
        <begin position="32"/>
        <end position="820"/>
    </location>
</feature>
<dbReference type="OrthoDB" id="9776971at2"/>
<feature type="signal peptide" evidence="1">
    <location>
        <begin position="1"/>
        <end position="31"/>
    </location>
</feature>
<keyword evidence="1" id="KW-0732">Signal</keyword>
<dbReference type="InterPro" id="IPR024655">
    <property type="entry name" value="Asl1_glyco_hydro_catalytic"/>
</dbReference>
<dbReference type="GO" id="GO:0030246">
    <property type="term" value="F:carbohydrate binding"/>
    <property type="evidence" value="ECO:0007669"/>
    <property type="project" value="InterPro"/>
</dbReference>
<dbReference type="AlphaFoldDB" id="A0A172TMP2"/>
<feature type="domain" description="CBM6" evidence="2">
    <location>
        <begin position="684"/>
        <end position="819"/>
    </location>
</feature>
<evidence type="ECO:0000313" key="3">
    <source>
        <dbReference type="EMBL" id="ANE48252.1"/>
    </source>
</evidence>
<dbReference type="Pfam" id="PF03422">
    <property type="entry name" value="CBM_6"/>
    <property type="match status" value="1"/>
</dbReference>
<dbReference type="Pfam" id="PF11790">
    <property type="entry name" value="Glyco_hydro_cc"/>
    <property type="match status" value="1"/>
</dbReference>
<evidence type="ECO:0000256" key="1">
    <source>
        <dbReference type="SAM" id="SignalP"/>
    </source>
</evidence>
<accession>A0A172TMP2</accession>
<dbReference type="GO" id="GO:0004553">
    <property type="term" value="F:hydrolase activity, hydrolyzing O-glycosyl compounds"/>
    <property type="evidence" value="ECO:0007669"/>
    <property type="project" value="TreeGrafter"/>
</dbReference>
<organism evidence="3 4">
    <name type="scientific">Paenibacillus swuensis</name>
    <dbReference type="NCBI Taxonomy" id="1178515"/>
    <lineage>
        <taxon>Bacteria</taxon>
        <taxon>Bacillati</taxon>
        <taxon>Bacillota</taxon>
        <taxon>Bacilli</taxon>
        <taxon>Bacillales</taxon>
        <taxon>Paenibacillaceae</taxon>
        <taxon>Paenibacillus</taxon>
    </lineage>
</organism>
<name>A0A172TMP2_9BACL</name>
<evidence type="ECO:0000313" key="4">
    <source>
        <dbReference type="Proteomes" id="UP000076927"/>
    </source>
</evidence>
<dbReference type="EMBL" id="CP011388">
    <property type="protein sequence ID" value="ANE48252.1"/>
    <property type="molecule type" value="Genomic_DNA"/>
</dbReference>
<sequence>MSFFKPGMWVVLICMFAGLITSMAIPSPAMAATLSITQHKLGNIYQTGETVSFGITTDQSSVDYSVTDYLGKVMASGNKPVNGSTTLTLSLSAKGYFKLDLNAKSGASVVASKSTTFAILAPFDTSGISDSFFSVQTHFGNSTRQHPEIAPLLQLMGVKTVRDTQRWEYIETTKGTYAFQPFLTDYMTALSNKGIKPLMTLALDHSLYDNDGNGTGVTPYTDAGRTGFANYTKQLMQRFGSQINEVEVYNEPNISAFFTGPAAADKPEYYYQLLKSTYAAAKSVNPSVKVIGGATAGVGLPFHEAVFQKGGLAYMDAVSMHPYDHANHPELYLAQFISNLDNLVKQYNGQVSKPIYMTEDGWSSNSGGVSELTQADYLVRSYVIAMSTQKVAKYNWYNFLNKGTIPTDFERNFGLIRHPNDAMGKYVPKPGYAAYAAMTRQLTGANFVSRDKLGAGSSAVHSYVFSNSSGGTTRAMWATTDANVTLNTASAITITDMMGNSQTYAPGNHTLLLTKHPIYVSGNLTGLVYAGPGSPVSGKLYETESLTASTSTGDTRAAFTDVNLSGGAGDKLNANGVGDFVSYSVNVPEAGTFNVRVKVKKLNTRGIYQLSVDGTNQGLPMDGYDPVSNGGVYEELNLGNVNFNTAGNHMFKFTATGKHADSTGYELAVDYVLLNPVAPFVMVRELETEEATISSGDARITLTDQAMSDGGGDKLVANGIGDYISYNSIDLPFTGTYNVKVKVKKLNQRGIFQLSIDGQNQGVPQDTYDPVATGGVYTELDLGTKTFTTAGNKTFKFMITGKHSESLAYDLVLDSITLTK</sequence>
<dbReference type="InterPro" id="IPR008979">
    <property type="entry name" value="Galactose-bd-like_sf"/>
</dbReference>
<dbReference type="InterPro" id="IPR051923">
    <property type="entry name" value="Glycosyl_Hydrolase_39"/>
</dbReference>
<dbReference type="Gene3D" id="3.20.20.80">
    <property type="entry name" value="Glycosidases"/>
    <property type="match status" value="1"/>
</dbReference>
<keyword evidence="4" id="KW-1185">Reference proteome</keyword>
<dbReference type="SUPFAM" id="SSF49785">
    <property type="entry name" value="Galactose-binding domain-like"/>
    <property type="match status" value="2"/>
</dbReference>
<dbReference type="KEGG" id="pswu:SY83_20365"/>
<dbReference type="PATRIC" id="fig|1178515.4.peg.4122"/>
<dbReference type="PANTHER" id="PTHR12631:SF10">
    <property type="entry name" value="BETA-XYLOSIDASE-LIKE PROTEIN-RELATED"/>
    <property type="match status" value="1"/>
</dbReference>
<dbReference type="SUPFAM" id="SSF51445">
    <property type="entry name" value="(Trans)glycosidases"/>
    <property type="match status" value="1"/>
</dbReference>
<proteinExistence type="predicted"/>
<dbReference type="PROSITE" id="PS51175">
    <property type="entry name" value="CBM6"/>
    <property type="match status" value="2"/>
</dbReference>
<dbReference type="STRING" id="1178515.SY83_20365"/>
<feature type="domain" description="CBM6" evidence="2">
    <location>
        <begin position="539"/>
        <end position="675"/>
    </location>
</feature>
<gene>
    <name evidence="3" type="ORF">SY83_20365</name>
</gene>